<dbReference type="InterPro" id="IPR050090">
    <property type="entry name" value="Tyrosine_recombinase_XerCD"/>
</dbReference>
<feature type="domain" description="Tyr recombinase" evidence="6">
    <location>
        <begin position="161"/>
        <end position="344"/>
    </location>
</feature>
<dbReference type="Pfam" id="PF00589">
    <property type="entry name" value="Phage_integrase"/>
    <property type="match status" value="1"/>
</dbReference>
<keyword evidence="5" id="KW-0233">DNA recombination</keyword>
<dbReference type="Pfam" id="PF14659">
    <property type="entry name" value="Phage_int_SAM_3"/>
    <property type="match status" value="1"/>
</dbReference>
<dbReference type="InterPro" id="IPR002104">
    <property type="entry name" value="Integrase_catalytic"/>
</dbReference>
<evidence type="ECO:0000256" key="5">
    <source>
        <dbReference type="ARBA" id="ARBA00023172"/>
    </source>
</evidence>
<evidence type="ECO:0000256" key="2">
    <source>
        <dbReference type="ARBA" id="ARBA00008857"/>
    </source>
</evidence>
<gene>
    <name evidence="7" type="ORF">KHY36_06565</name>
</gene>
<organism evidence="7 8">
    <name type="scientific">Subdoligranulum variabile</name>
    <dbReference type="NCBI Taxonomy" id="214851"/>
    <lineage>
        <taxon>Bacteria</taxon>
        <taxon>Bacillati</taxon>
        <taxon>Bacillota</taxon>
        <taxon>Clostridia</taxon>
        <taxon>Eubacteriales</taxon>
        <taxon>Oscillospiraceae</taxon>
        <taxon>Subdoligranulum</taxon>
    </lineage>
</organism>
<keyword evidence="3" id="KW-0229">DNA integration</keyword>
<dbReference type="AlphaFoldDB" id="A0A943DB28"/>
<dbReference type="InterPro" id="IPR004107">
    <property type="entry name" value="Integrase_SAM-like_N"/>
</dbReference>
<evidence type="ECO:0000313" key="7">
    <source>
        <dbReference type="EMBL" id="MBS5332175.1"/>
    </source>
</evidence>
<evidence type="ECO:0000256" key="4">
    <source>
        <dbReference type="ARBA" id="ARBA00023125"/>
    </source>
</evidence>
<evidence type="ECO:0000256" key="1">
    <source>
        <dbReference type="ARBA" id="ARBA00003283"/>
    </source>
</evidence>
<evidence type="ECO:0000259" key="6">
    <source>
        <dbReference type="PROSITE" id="PS51898"/>
    </source>
</evidence>
<dbReference type="Proteomes" id="UP000759273">
    <property type="component" value="Unassembled WGS sequence"/>
</dbReference>
<dbReference type="InterPro" id="IPR011010">
    <property type="entry name" value="DNA_brk_join_enz"/>
</dbReference>
<dbReference type="CDD" id="cd01189">
    <property type="entry name" value="INT_ICEBs1_C_like"/>
    <property type="match status" value="1"/>
</dbReference>
<dbReference type="GO" id="GO:0003677">
    <property type="term" value="F:DNA binding"/>
    <property type="evidence" value="ECO:0007669"/>
    <property type="project" value="UniProtKB-KW"/>
</dbReference>
<reference evidence="7" key="1">
    <citation type="submission" date="2021-02" db="EMBL/GenBank/DDBJ databases">
        <title>Infant gut strain persistence is associated with maternal origin, phylogeny, and functional potential including surface adhesion and iron acquisition.</title>
        <authorList>
            <person name="Lou Y.C."/>
        </authorList>
    </citation>
    <scope>NUCLEOTIDE SEQUENCE</scope>
    <source>
        <strain evidence="7">L3_101_000M1_dasL3_101_000M1_concoct_87</strain>
    </source>
</reference>
<dbReference type="PROSITE" id="PS51898">
    <property type="entry name" value="TYR_RECOMBINASE"/>
    <property type="match status" value="1"/>
</dbReference>
<dbReference type="PANTHER" id="PTHR30349">
    <property type="entry name" value="PHAGE INTEGRASE-RELATED"/>
    <property type="match status" value="1"/>
</dbReference>
<dbReference type="Gene3D" id="1.10.150.130">
    <property type="match status" value="1"/>
</dbReference>
<dbReference type="EMBL" id="JAGZGG010000012">
    <property type="protein sequence ID" value="MBS5332175.1"/>
    <property type="molecule type" value="Genomic_DNA"/>
</dbReference>
<dbReference type="SUPFAM" id="SSF56349">
    <property type="entry name" value="DNA breaking-rejoining enzymes"/>
    <property type="match status" value="1"/>
</dbReference>
<evidence type="ECO:0000313" key="8">
    <source>
        <dbReference type="Proteomes" id="UP000759273"/>
    </source>
</evidence>
<protein>
    <submittedName>
        <fullName evidence="7">Tyrosine-type recombinase/integrase</fullName>
    </submittedName>
</protein>
<dbReference type="InterPro" id="IPR013762">
    <property type="entry name" value="Integrase-like_cat_sf"/>
</dbReference>
<proteinExistence type="inferred from homology"/>
<evidence type="ECO:0000256" key="3">
    <source>
        <dbReference type="ARBA" id="ARBA00022908"/>
    </source>
</evidence>
<dbReference type="InterPro" id="IPR010998">
    <property type="entry name" value="Integrase_recombinase_N"/>
</dbReference>
<comment type="similarity">
    <text evidence="2">Belongs to the 'phage' integrase family.</text>
</comment>
<name>A0A943DB28_9FIRM</name>
<dbReference type="GO" id="GO:0006310">
    <property type="term" value="P:DNA recombination"/>
    <property type="evidence" value="ECO:0007669"/>
    <property type="project" value="UniProtKB-KW"/>
</dbReference>
<dbReference type="PANTHER" id="PTHR30349:SF41">
    <property type="entry name" value="INTEGRASE_RECOMBINASE PROTEIN MJ0367-RELATED"/>
    <property type="match status" value="1"/>
</dbReference>
<sequence length="356" mass="39884">MTMRTNSAKWTGTRWRIDVQKDGTRKSFYSSKPGRTGQREANAKADKWLTTGVSDTALRVSQAYAMWYETQQETTSEGNCRNIATRWRHWIEPNIGNKKLSTLTEQDLQNIVNKAYAAGLSKKTLSCICADLRALCKFCRAAKLSTFNPEGLRVPAGARLKGKKVLQPSDLITLFNVDTTLYKGQTVPDDYINAYRFQVLTGLRPGELVGLQWGDIQGNTVHVQRAVNVRGEVTKGKNQNAVRSFVLSRMARRVLDAQRQITGHQESVFCILTEYNYYWRWKVYCKANGLTVVTPYELRHTFVSVVKTLPAGEVKGLVGHSLDMDTFGVYGHALTGEAEATAEAVEGTFLKILNNA</sequence>
<comment type="caution">
    <text evidence="7">The sequence shown here is derived from an EMBL/GenBank/DDBJ whole genome shotgun (WGS) entry which is preliminary data.</text>
</comment>
<comment type="function">
    <text evidence="1">Site-specific tyrosine recombinase, which acts by catalyzing the cutting and rejoining of the recombining DNA molecules.</text>
</comment>
<dbReference type="GO" id="GO:0015074">
    <property type="term" value="P:DNA integration"/>
    <property type="evidence" value="ECO:0007669"/>
    <property type="project" value="UniProtKB-KW"/>
</dbReference>
<keyword evidence="4" id="KW-0238">DNA-binding</keyword>
<dbReference type="Gene3D" id="1.10.443.10">
    <property type="entry name" value="Intergrase catalytic core"/>
    <property type="match status" value="1"/>
</dbReference>
<accession>A0A943DB28</accession>